<evidence type="ECO:0000259" key="6">
    <source>
        <dbReference type="PROSITE" id="PS51754"/>
    </source>
</evidence>
<evidence type="ECO:0000256" key="2">
    <source>
        <dbReference type="ARBA" id="ARBA00022491"/>
    </source>
</evidence>
<dbReference type="AlphaFoldDB" id="A0A9D3UN36"/>
<evidence type="ECO:0000256" key="3">
    <source>
        <dbReference type="ARBA" id="ARBA00023015"/>
    </source>
</evidence>
<dbReference type="GO" id="GO:0005634">
    <property type="term" value="C:nucleus"/>
    <property type="evidence" value="ECO:0007669"/>
    <property type="project" value="UniProtKB-SubCell"/>
</dbReference>
<comment type="caution">
    <text evidence="7">The sequence shown here is derived from an EMBL/GenBank/DDBJ whole genome shotgun (WGS) entry which is preliminary data.</text>
</comment>
<keyword evidence="5" id="KW-0539">Nucleus</keyword>
<keyword evidence="4" id="KW-0804">Transcription</keyword>
<accession>A0A9D3UN36</accession>
<name>A0A9D3UN36_9ROSI</name>
<gene>
    <name evidence="7" type="ORF">J1N35_039034</name>
</gene>
<comment type="subcellular location">
    <subcellularLocation>
        <location evidence="1">Nucleus</location>
    </subcellularLocation>
</comment>
<evidence type="ECO:0000256" key="1">
    <source>
        <dbReference type="ARBA" id="ARBA00004123"/>
    </source>
</evidence>
<protein>
    <recommendedName>
        <fullName evidence="6">OVATE domain-containing protein</fullName>
    </recommendedName>
</protein>
<keyword evidence="2" id="KW-0678">Repressor</keyword>
<evidence type="ECO:0000313" key="7">
    <source>
        <dbReference type="EMBL" id="KAH1048250.1"/>
    </source>
</evidence>
<dbReference type="OrthoDB" id="689823at2759"/>
<dbReference type="InterPro" id="IPR006458">
    <property type="entry name" value="Ovate_C"/>
</dbReference>
<feature type="domain" description="OVATE" evidence="6">
    <location>
        <begin position="18"/>
        <end position="77"/>
    </location>
</feature>
<keyword evidence="3" id="KW-0805">Transcription regulation</keyword>
<evidence type="ECO:0000313" key="8">
    <source>
        <dbReference type="Proteomes" id="UP000828251"/>
    </source>
</evidence>
<reference evidence="7 8" key="1">
    <citation type="journal article" date="2021" name="Plant Biotechnol. J.">
        <title>Multi-omics assisted identification of the key and species-specific regulatory components of drought-tolerant mechanisms in Gossypium stocksii.</title>
        <authorList>
            <person name="Yu D."/>
            <person name="Ke L."/>
            <person name="Zhang D."/>
            <person name="Wu Y."/>
            <person name="Sun Y."/>
            <person name="Mei J."/>
            <person name="Sun J."/>
            <person name="Sun Y."/>
        </authorList>
    </citation>
    <scope>NUCLEOTIDE SEQUENCE [LARGE SCALE GENOMIC DNA]</scope>
    <source>
        <strain evidence="8">cv. E1</strain>
        <tissue evidence="7">Leaf</tissue>
    </source>
</reference>
<proteinExistence type="predicted"/>
<evidence type="ECO:0000256" key="5">
    <source>
        <dbReference type="ARBA" id="ARBA00023242"/>
    </source>
</evidence>
<keyword evidence="8" id="KW-1185">Reference proteome</keyword>
<dbReference type="PROSITE" id="PS51754">
    <property type="entry name" value="OVATE"/>
    <property type="match status" value="1"/>
</dbReference>
<organism evidence="7 8">
    <name type="scientific">Gossypium stocksii</name>
    <dbReference type="NCBI Taxonomy" id="47602"/>
    <lineage>
        <taxon>Eukaryota</taxon>
        <taxon>Viridiplantae</taxon>
        <taxon>Streptophyta</taxon>
        <taxon>Embryophyta</taxon>
        <taxon>Tracheophyta</taxon>
        <taxon>Spermatophyta</taxon>
        <taxon>Magnoliopsida</taxon>
        <taxon>eudicotyledons</taxon>
        <taxon>Gunneridae</taxon>
        <taxon>Pentapetalae</taxon>
        <taxon>rosids</taxon>
        <taxon>malvids</taxon>
        <taxon>Malvales</taxon>
        <taxon>Malvaceae</taxon>
        <taxon>Malvoideae</taxon>
        <taxon>Gossypium</taxon>
    </lineage>
</organism>
<dbReference type="GO" id="GO:0045892">
    <property type="term" value="P:negative regulation of DNA-templated transcription"/>
    <property type="evidence" value="ECO:0007669"/>
    <property type="project" value="UniProtKB-ARBA"/>
</dbReference>
<dbReference type="Proteomes" id="UP000828251">
    <property type="component" value="Unassembled WGS sequence"/>
</dbReference>
<dbReference type="Pfam" id="PF04844">
    <property type="entry name" value="Ovate"/>
    <property type="match status" value="1"/>
</dbReference>
<sequence>MFFYRNWCVQIGTQEPGLVVSTQLRQSFQGDSMEAMVEAQGLKYWGSLEKLFGWYLKATGENSHGYILGAFIDLLLDVSKLHLGD</sequence>
<evidence type="ECO:0000256" key="4">
    <source>
        <dbReference type="ARBA" id="ARBA00023163"/>
    </source>
</evidence>
<dbReference type="EMBL" id="JAIQCV010000011">
    <property type="protein sequence ID" value="KAH1048250.1"/>
    <property type="molecule type" value="Genomic_DNA"/>
</dbReference>